<evidence type="ECO:0000313" key="1">
    <source>
        <dbReference type="EMBL" id="KKI52339.1"/>
    </source>
</evidence>
<dbReference type="InterPro" id="IPR027417">
    <property type="entry name" value="P-loop_NTPase"/>
</dbReference>
<dbReference type="STRING" id="270498.CHK_0109"/>
<name>A0A0M2NIH8_9FIRM</name>
<dbReference type="AlphaFoldDB" id="A0A0M2NIH8"/>
<dbReference type="PATRIC" id="fig|270498.16.peg.2669"/>
<reference evidence="1 2" key="1">
    <citation type="submission" date="2015-04" db="EMBL/GenBank/DDBJ databases">
        <title>Draft genome sequence of bacteremic isolate Catabacter hongkongensis type strain HKU16T.</title>
        <authorList>
            <person name="Lau S.K."/>
            <person name="Teng J.L."/>
            <person name="Huang Y."/>
            <person name="Curreem S.O."/>
            <person name="Tsui S.K."/>
            <person name="Woo P.C."/>
        </authorList>
    </citation>
    <scope>NUCLEOTIDE SEQUENCE [LARGE SCALE GENOMIC DNA]</scope>
    <source>
        <strain evidence="1 2">HKU16</strain>
    </source>
</reference>
<organism evidence="1 2">
    <name type="scientific">Christensenella hongkongensis</name>
    <dbReference type="NCBI Taxonomy" id="270498"/>
    <lineage>
        <taxon>Bacteria</taxon>
        <taxon>Bacillati</taxon>
        <taxon>Bacillota</taxon>
        <taxon>Clostridia</taxon>
        <taxon>Christensenellales</taxon>
        <taxon>Christensenellaceae</taxon>
        <taxon>Christensenella</taxon>
    </lineage>
</organism>
<dbReference type="GO" id="GO:0005524">
    <property type="term" value="F:ATP binding"/>
    <property type="evidence" value="ECO:0007669"/>
    <property type="project" value="InterPro"/>
</dbReference>
<keyword evidence="2" id="KW-1185">Reference proteome</keyword>
<dbReference type="GO" id="GO:0009236">
    <property type="term" value="P:cobalamin biosynthetic process"/>
    <property type="evidence" value="ECO:0007669"/>
    <property type="project" value="InterPro"/>
</dbReference>
<evidence type="ECO:0000313" key="2">
    <source>
        <dbReference type="Proteomes" id="UP000034076"/>
    </source>
</evidence>
<dbReference type="SUPFAM" id="SSF52540">
    <property type="entry name" value="P-loop containing nucleoside triphosphate hydrolases"/>
    <property type="match status" value="1"/>
</dbReference>
<keyword evidence="1" id="KW-0808">Transferase</keyword>
<dbReference type="EC" id="2.5.1.17" evidence="1"/>
<dbReference type="PANTHER" id="PTHR46638:SF1">
    <property type="entry name" value="CORRINOID ADENOSYLTRANSFERASE"/>
    <property type="match status" value="1"/>
</dbReference>
<dbReference type="Gene3D" id="3.40.50.300">
    <property type="entry name" value="P-loop containing nucleotide triphosphate hydrolases"/>
    <property type="match status" value="1"/>
</dbReference>
<comment type="caution">
    <text evidence="1">The sequence shown here is derived from an EMBL/GenBank/DDBJ whole genome shotgun (WGS) entry which is preliminary data.</text>
</comment>
<dbReference type="RefSeq" id="WP_046441948.1">
    <property type="nucleotide sequence ID" value="NZ_JAXDTA010000187.1"/>
</dbReference>
<dbReference type="InterPro" id="IPR003724">
    <property type="entry name" value="CblAdoTrfase_CobA"/>
</dbReference>
<proteinExistence type="predicted"/>
<dbReference type="OrthoDB" id="9810309at2"/>
<protein>
    <submittedName>
        <fullName evidence="1">Cob(I)alamin adenosyltransferase</fullName>
        <ecNumber evidence="1">2.5.1.17</ecNumber>
    </submittedName>
</protein>
<accession>A0A0M2NIH8</accession>
<dbReference type="Pfam" id="PF02572">
    <property type="entry name" value="CobA_CobO_BtuR"/>
    <property type="match status" value="1"/>
</dbReference>
<dbReference type="Proteomes" id="UP000034076">
    <property type="component" value="Unassembled WGS sequence"/>
</dbReference>
<dbReference type="PANTHER" id="PTHR46638">
    <property type="entry name" value="CORRINOID ADENOSYLTRANSFERASE"/>
    <property type="match status" value="1"/>
</dbReference>
<dbReference type="GO" id="GO:0008817">
    <property type="term" value="F:corrinoid adenosyltransferase activity"/>
    <property type="evidence" value="ECO:0007669"/>
    <property type="project" value="UniProtKB-EC"/>
</dbReference>
<dbReference type="PIRSF" id="PIRSF015617">
    <property type="entry name" value="Adensltrnsf_CobA"/>
    <property type="match status" value="1"/>
</dbReference>
<dbReference type="EMBL" id="LAYJ01000022">
    <property type="protein sequence ID" value="KKI52339.1"/>
    <property type="molecule type" value="Genomic_DNA"/>
</dbReference>
<gene>
    <name evidence="1" type="ORF">CHK_0109</name>
</gene>
<sequence>MNKMGLTHIYCGDGKGKTTAAMGLALRAAGYGANVVVVQFLKDGDSSEVKALRTFPNVTVISGKDVRGFSNSFDEAQRRKVTKNHNDHLREAIALCEDGKCDMLILDEAMGALSTGMLDEKLLMDFLKNRPEHIEVVMTGRNPGAQLIELADYVSDIRNVKHPYDKGIPARPGVEK</sequence>